<dbReference type="PIRSF" id="PIRSF019251">
    <property type="entry name" value="Rv0465c"/>
    <property type="match status" value="1"/>
</dbReference>
<organism evidence="6 7">
    <name type="scientific">Sphingomonas vulcanisoli</name>
    <dbReference type="NCBI Taxonomy" id="1658060"/>
    <lineage>
        <taxon>Bacteria</taxon>
        <taxon>Pseudomonadati</taxon>
        <taxon>Pseudomonadota</taxon>
        <taxon>Alphaproteobacteria</taxon>
        <taxon>Sphingomonadales</taxon>
        <taxon>Sphingomonadaceae</taxon>
        <taxon>Sphingomonas</taxon>
    </lineage>
</organism>
<protein>
    <recommendedName>
        <fullName evidence="5">HTH cro/C1-type domain-containing protein</fullName>
    </recommendedName>
</protein>
<dbReference type="InterPro" id="IPR018653">
    <property type="entry name" value="ScfR_C"/>
</dbReference>
<accession>A0ABX0U0G1</accession>
<comment type="caution">
    <text evidence="6">The sequence shown here is derived from an EMBL/GenBank/DDBJ whole genome shotgun (WGS) entry which is preliminary data.</text>
</comment>
<keyword evidence="7" id="KW-1185">Reference proteome</keyword>
<dbReference type="PANTHER" id="PTHR46797">
    <property type="entry name" value="HTH-TYPE TRANSCRIPTIONAL REGULATOR"/>
    <property type="match status" value="1"/>
</dbReference>
<dbReference type="RefSeq" id="WP_167075171.1">
    <property type="nucleotide sequence ID" value="NZ_JAAOZC010000012.1"/>
</dbReference>
<dbReference type="InterPro" id="IPR050807">
    <property type="entry name" value="TransReg_Diox_bact_type"/>
</dbReference>
<keyword evidence="2" id="KW-0805">Transcription regulation</keyword>
<sequence length="468" mass="50787">MPSPDRKLYLGPRLRILRRELGINQTQMASELGISPSYLNHLERNQRPLTAQMLLRLADTYDVDLRDFVSGVTGADGNAALQEALSDPLVHDLQISRTEILELGENYPGVVEALVRLHGALGDLRRGPELLDQLAGMRVSAAPIDWLGTHLAARRNHFAGIESAAEALGADLPDDPTMRAEGLRALLHARFGITVLIVPADVLGDGLRHYDFHRRRLMISERLPAASRAFAVAYQVATTGLREPIEEAIERSEAPDDESRGLLKIALGNYAAAALLMPYARFQSGAEASGYDFDLLAARFGVSYEQAAQRLTTLDRSGARGIPFFLLRVDRAGNVSKRLAGAEGGAIARAGQDCPRWRLAEARHDRTIAQWVEMPDGARSFTLLRAVTSPGVPREGGPLVIALGCDARHAARIAVSKGIDQTGVTTIGPGCRLCERVACPDRAAPPVTRAVEPSSLRRNASAYPFRIV</sequence>
<evidence type="ECO:0000256" key="2">
    <source>
        <dbReference type="ARBA" id="ARBA00023015"/>
    </source>
</evidence>
<reference evidence="6 7" key="1">
    <citation type="submission" date="2020-03" db="EMBL/GenBank/DDBJ databases">
        <title>Genomic Encyclopedia of Type Strains, Phase III (KMG-III): the genomes of soil and plant-associated and newly described type strains.</title>
        <authorList>
            <person name="Whitman W."/>
        </authorList>
    </citation>
    <scope>NUCLEOTIDE SEQUENCE [LARGE SCALE GENOMIC DNA]</scope>
    <source>
        <strain evidence="6 7">CECT 8804</strain>
    </source>
</reference>
<dbReference type="SUPFAM" id="SSF47413">
    <property type="entry name" value="lambda repressor-like DNA-binding domains"/>
    <property type="match status" value="1"/>
</dbReference>
<evidence type="ECO:0000313" key="6">
    <source>
        <dbReference type="EMBL" id="NIJ09490.1"/>
    </source>
</evidence>
<gene>
    <name evidence="6" type="ORF">FHS31_003123</name>
</gene>
<evidence type="ECO:0000259" key="5">
    <source>
        <dbReference type="PROSITE" id="PS50943"/>
    </source>
</evidence>
<dbReference type="PANTHER" id="PTHR46797:SF23">
    <property type="entry name" value="HTH-TYPE TRANSCRIPTIONAL REGULATOR SUTR"/>
    <property type="match status" value="1"/>
</dbReference>
<keyword evidence="3" id="KW-0238">DNA-binding</keyword>
<dbReference type="Pfam" id="PF06114">
    <property type="entry name" value="Peptidase_M78"/>
    <property type="match status" value="1"/>
</dbReference>
<dbReference type="EMBL" id="JAAOZC010000012">
    <property type="protein sequence ID" value="NIJ09490.1"/>
    <property type="molecule type" value="Genomic_DNA"/>
</dbReference>
<dbReference type="InterPro" id="IPR010359">
    <property type="entry name" value="IrrE_HExxH"/>
</dbReference>
<evidence type="ECO:0000256" key="3">
    <source>
        <dbReference type="ARBA" id="ARBA00023125"/>
    </source>
</evidence>
<dbReference type="Gene3D" id="1.10.260.40">
    <property type="entry name" value="lambda repressor-like DNA-binding domains"/>
    <property type="match status" value="1"/>
</dbReference>
<dbReference type="Pfam" id="PF09856">
    <property type="entry name" value="ScfRs"/>
    <property type="match status" value="1"/>
</dbReference>
<evidence type="ECO:0000256" key="4">
    <source>
        <dbReference type="ARBA" id="ARBA00023163"/>
    </source>
</evidence>
<proteinExistence type="inferred from homology"/>
<evidence type="ECO:0000256" key="1">
    <source>
        <dbReference type="ARBA" id="ARBA00007227"/>
    </source>
</evidence>
<dbReference type="InterPro" id="IPR010982">
    <property type="entry name" value="Lambda_DNA-bd_dom_sf"/>
</dbReference>
<comment type="similarity">
    <text evidence="1">Belongs to the short-chain fatty acyl-CoA assimilation regulator (ScfR) family.</text>
</comment>
<dbReference type="Pfam" id="PF01381">
    <property type="entry name" value="HTH_3"/>
    <property type="match status" value="1"/>
</dbReference>
<name>A0ABX0U0G1_9SPHN</name>
<keyword evidence="4" id="KW-0804">Transcription</keyword>
<dbReference type="SMART" id="SM00530">
    <property type="entry name" value="HTH_XRE"/>
    <property type="match status" value="1"/>
</dbReference>
<dbReference type="InterPro" id="IPR026281">
    <property type="entry name" value="HTH_RamB"/>
</dbReference>
<dbReference type="PROSITE" id="PS50943">
    <property type="entry name" value="HTH_CROC1"/>
    <property type="match status" value="1"/>
</dbReference>
<evidence type="ECO:0000313" key="7">
    <source>
        <dbReference type="Proteomes" id="UP000727456"/>
    </source>
</evidence>
<feature type="domain" description="HTH cro/C1-type" evidence="5">
    <location>
        <begin position="14"/>
        <end position="68"/>
    </location>
</feature>
<dbReference type="InterPro" id="IPR001387">
    <property type="entry name" value="Cro/C1-type_HTH"/>
</dbReference>
<dbReference type="CDD" id="cd00093">
    <property type="entry name" value="HTH_XRE"/>
    <property type="match status" value="1"/>
</dbReference>
<dbReference type="Proteomes" id="UP000727456">
    <property type="component" value="Unassembled WGS sequence"/>
</dbReference>